<dbReference type="InterPro" id="IPR036282">
    <property type="entry name" value="Glutathione-S-Trfase_C_sf"/>
</dbReference>
<dbReference type="InterPro" id="IPR010987">
    <property type="entry name" value="Glutathione-S-Trfase_C-like"/>
</dbReference>
<dbReference type="InterPro" id="IPR004045">
    <property type="entry name" value="Glutathione_S-Trfase_N"/>
</dbReference>
<sequence>MKLYYSTGTCAMADHIVLEWIGRPYELQRLSREERALPEFRQINPAGAVPVLEVDGWVLTQNAAILNYLVDVHPEAGLGGDGSAKGRAEVNRWLAFVNSDVHPAFKPLFGSTAYLEDAAAIEKTKTHARTTLRTLFERTDAQLAGRDWLAGSRSIADPYLYVVLRWARGQNLDLGGLENLAQFAARMEADPAVQKVLKEEGLA</sequence>
<dbReference type="Gene3D" id="3.40.30.10">
    <property type="entry name" value="Glutaredoxin"/>
    <property type="match status" value="1"/>
</dbReference>
<dbReference type="Gene3D" id="1.20.1050.10">
    <property type="match status" value="1"/>
</dbReference>
<dbReference type="EMBL" id="JBHSHD010000016">
    <property type="protein sequence ID" value="MFC4822363.1"/>
    <property type="molecule type" value="Genomic_DNA"/>
</dbReference>
<dbReference type="PROSITE" id="PS50404">
    <property type="entry name" value="GST_NTER"/>
    <property type="match status" value="1"/>
</dbReference>
<comment type="similarity">
    <text evidence="1">Belongs to the GST superfamily.</text>
</comment>
<keyword evidence="5" id="KW-1185">Reference proteome</keyword>
<proteinExistence type="inferred from homology"/>
<dbReference type="CDD" id="cd03057">
    <property type="entry name" value="GST_N_Beta"/>
    <property type="match status" value="1"/>
</dbReference>
<feature type="domain" description="GST C-terminal" evidence="3">
    <location>
        <begin position="83"/>
        <end position="203"/>
    </location>
</feature>
<dbReference type="RefSeq" id="WP_380022640.1">
    <property type="nucleotide sequence ID" value="NZ_JBHSHD010000016.1"/>
</dbReference>
<dbReference type="CDD" id="cd03188">
    <property type="entry name" value="GST_C_Beta"/>
    <property type="match status" value="1"/>
</dbReference>
<evidence type="ECO:0000259" key="2">
    <source>
        <dbReference type="PROSITE" id="PS50404"/>
    </source>
</evidence>
<evidence type="ECO:0000313" key="4">
    <source>
        <dbReference type="EMBL" id="MFC4822363.1"/>
    </source>
</evidence>
<dbReference type="Proteomes" id="UP001595886">
    <property type="component" value="Unassembled WGS sequence"/>
</dbReference>
<dbReference type="InterPro" id="IPR036249">
    <property type="entry name" value="Thioredoxin-like_sf"/>
</dbReference>
<dbReference type="Pfam" id="PF00043">
    <property type="entry name" value="GST_C"/>
    <property type="match status" value="1"/>
</dbReference>
<dbReference type="SFLD" id="SFLDS00019">
    <property type="entry name" value="Glutathione_Transferase_(cytos"/>
    <property type="match status" value="1"/>
</dbReference>
<dbReference type="SUPFAM" id="SSF52833">
    <property type="entry name" value="Thioredoxin-like"/>
    <property type="match status" value="1"/>
</dbReference>
<protein>
    <submittedName>
        <fullName evidence="4">Glutathione S-transferase family protein</fullName>
    </submittedName>
</protein>
<dbReference type="SFLD" id="SFLDG00358">
    <property type="entry name" value="Main_(cytGST)"/>
    <property type="match status" value="1"/>
</dbReference>
<dbReference type="Pfam" id="PF02798">
    <property type="entry name" value="GST_N"/>
    <property type="match status" value="1"/>
</dbReference>
<organism evidence="4 5">
    <name type="scientific">Dokdonella ginsengisoli</name>
    <dbReference type="NCBI Taxonomy" id="363846"/>
    <lineage>
        <taxon>Bacteria</taxon>
        <taxon>Pseudomonadati</taxon>
        <taxon>Pseudomonadota</taxon>
        <taxon>Gammaproteobacteria</taxon>
        <taxon>Lysobacterales</taxon>
        <taxon>Rhodanobacteraceae</taxon>
        <taxon>Dokdonella</taxon>
    </lineage>
</organism>
<reference evidence="5" key="1">
    <citation type="journal article" date="2019" name="Int. J. Syst. Evol. Microbiol.">
        <title>The Global Catalogue of Microorganisms (GCM) 10K type strain sequencing project: providing services to taxonomists for standard genome sequencing and annotation.</title>
        <authorList>
            <consortium name="The Broad Institute Genomics Platform"/>
            <consortium name="The Broad Institute Genome Sequencing Center for Infectious Disease"/>
            <person name="Wu L."/>
            <person name="Ma J."/>
        </authorList>
    </citation>
    <scope>NUCLEOTIDE SEQUENCE [LARGE SCALE GENOMIC DNA]</scope>
    <source>
        <strain evidence="5">CCUG 30340</strain>
    </source>
</reference>
<comment type="caution">
    <text evidence="4">The sequence shown here is derived from an EMBL/GenBank/DDBJ whole genome shotgun (WGS) entry which is preliminary data.</text>
</comment>
<dbReference type="InterPro" id="IPR004046">
    <property type="entry name" value="GST_C"/>
</dbReference>
<dbReference type="PANTHER" id="PTHR44051:SF8">
    <property type="entry name" value="GLUTATHIONE S-TRANSFERASE GSTA"/>
    <property type="match status" value="1"/>
</dbReference>
<name>A0ABV9QYA7_9GAMM</name>
<dbReference type="InterPro" id="IPR040079">
    <property type="entry name" value="Glutathione_S-Trfase"/>
</dbReference>
<feature type="domain" description="GST N-terminal" evidence="2">
    <location>
        <begin position="1"/>
        <end position="77"/>
    </location>
</feature>
<evidence type="ECO:0000259" key="3">
    <source>
        <dbReference type="PROSITE" id="PS50405"/>
    </source>
</evidence>
<accession>A0ABV9QYA7</accession>
<dbReference type="SUPFAM" id="SSF47616">
    <property type="entry name" value="GST C-terminal domain-like"/>
    <property type="match status" value="1"/>
</dbReference>
<dbReference type="PROSITE" id="PS50405">
    <property type="entry name" value="GST_CTER"/>
    <property type="match status" value="1"/>
</dbReference>
<gene>
    <name evidence="4" type="ORF">ACFO6Q_18710</name>
</gene>
<evidence type="ECO:0000256" key="1">
    <source>
        <dbReference type="RuleBase" id="RU003494"/>
    </source>
</evidence>
<dbReference type="PANTHER" id="PTHR44051">
    <property type="entry name" value="GLUTATHIONE S-TRANSFERASE-RELATED"/>
    <property type="match status" value="1"/>
</dbReference>
<dbReference type="SFLD" id="SFLDG01150">
    <property type="entry name" value="Main.1:_Beta-like"/>
    <property type="match status" value="1"/>
</dbReference>
<evidence type="ECO:0000313" key="5">
    <source>
        <dbReference type="Proteomes" id="UP001595886"/>
    </source>
</evidence>